<proteinExistence type="predicted"/>
<name>A0A8S1VGG8_9CILI</name>
<evidence type="ECO:0000313" key="1">
    <source>
        <dbReference type="EMBL" id="CAD8174899.1"/>
    </source>
</evidence>
<organism evidence="1 2">
    <name type="scientific">Paramecium pentaurelia</name>
    <dbReference type="NCBI Taxonomy" id="43138"/>
    <lineage>
        <taxon>Eukaryota</taxon>
        <taxon>Sar</taxon>
        <taxon>Alveolata</taxon>
        <taxon>Ciliophora</taxon>
        <taxon>Intramacronucleata</taxon>
        <taxon>Oligohymenophorea</taxon>
        <taxon>Peniculida</taxon>
        <taxon>Parameciidae</taxon>
        <taxon>Paramecium</taxon>
    </lineage>
</organism>
<gene>
    <name evidence="1" type="ORF">PPENT_87.1.T0620052</name>
</gene>
<dbReference type="Proteomes" id="UP000689195">
    <property type="component" value="Unassembled WGS sequence"/>
</dbReference>
<dbReference type="AlphaFoldDB" id="A0A8S1VGG8"/>
<accession>A0A8S1VGG8</accession>
<comment type="caution">
    <text evidence="1">The sequence shown here is derived from an EMBL/GenBank/DDBJ whole genome shotgun (WGS) entry which is preliminary data.</text>
</comment>
<keyword evidence="2" id="KW-1185">Reference proteome</keyword>
<evidence type="ECO:0000313" key="2">
    <source>
        <dbReference type="Proteomes" id="UP000689195"/>
    </source>
</evidence>
<dbReference type="EMBL" id="CAJJDO010000062">
    <property type="protein sequence ID" value="CAD8174899.1"/>
    <property type="molecule type" value="Genomic_DNA"/>
</dbReference>
<protein>
    <submittedName>
        <fullName evidence="1">Uncharacterized protein</fullName>
    </submittedName>
</protein>
<sequence>MQSKSESLINLLYYSFAKQVINFAIRESLQEFKEFVENMIQKKDINYLLNQNCIFKEKVNKDQTNVYLSNLSKLSKIKKIY</sequence>
<reference evidence="1" key="1">
    <citation type="submission" date="2021-01" db="EMBL/GenBank/DDBJ databases">
        <authorList>
            <consortium name="Genoscope - CEA"/>
            <person name="William W."/>
        </authorList>
    </citation>
    <scope>NUCLEOTIDE SEQUENCE</scope>
</reference>